<reference evidence="2" key="1">
    <citation type="journal article" date="2023" name="bioRxiv">
        <title>Scaffold-level genome assemblies of two parasitoid biocontrol wasps reveal the parthenogenesis mechanism and an associated novel virus.</title>
        <authorList>
            <person name="Inwood S."/>
            <person name="Skelly J."/>
            <person name="Guhlin J."/>
            <person name="Harrop T."/>
            <person name="Goldson S."/>
            <person name="Dearden P."/>
        </authorList>
    </citation>
    <scope>NUCLEOTIDE SEQUENCE</scope>
    <source>
        <strain evidence="2">Irish</strain>
        <tissue evidence="2">Whole body</tissue>
    </source>
</reference>
<evidence type="ECO:0000313" key="3">
    <source>
        <dbReference type="Proteomes" id="UP001168990"/>
    </source>
</evidence>
<comment type="caution">
    <text evidence="2">The sequence shown here is derived from an EMBL/GenBank/DDBJ whole genome shotgun (WGS) entry which is preliminary data.</text>
</comment>
<proteinExistence type="predicted"/>
<dbReference type="EMBL" id="JAQQBS010000033">
    <property type="protein sequence ID" value="KAK0169640.1"/>
    <property type="molecule type" value="Genomic_DNA"/>
</dbReference>
<gene>
    <name evidence="2" type="ORF">PV328_011771</name>
</gene>
<dbReference type="Proteomes" id="UP001168990">
    <property type="component" value="Unassembled WGS sequence"/>
</dbReference>
<reference evidence="2" key="2">
    <citation type="submission" date="2023-03" db="EMBL/GenBank/DDBJ databases">
        <authorList>
            <person name="Inwood S.N."/>
            <person name="Skelly J.G."/>
            <person name="Guhlin J."/>
            <person name="Harrop T.W.R."/>
            <person name="Goldson S.G."/>
            <person name="Dearden P.K."/>
        </authorList>
    </citation>
    <scope>NUCLEOTIDE SEQUENCE</scope>
    <source>
        <strain evidence="2">Irish</strain>
        <tissue evidence="2">Whole body</tissue>
    </source>
</reference>
<feature type="region of interest" description="Disordered" evidence="1">
    <location>
        <begin position="129"/>
        <end position="149"/>
    </location>
</feature>
<dbReference type="AlphaFoldDB" id="A0AA39FHM5"/>
<evidence type="ECO:0000256" key="1">
    <source>
        <dbReference type="SAM" id="MobiDB-lite"/>
    </source>
</evidence>
<feature type="compositionally biased region" description="Polar residues" evidence="1">
    <location>
        <begin position="86"/>
        <end position="96"/>
    </location>
</feature>
<sequence>MYVLVYFAADKSSSVVYEKYIRWPQNNKQFSDGENVVKPGVNDIAEVLWGDKYITGKILYKSTNKTYLQKLEVNENGDLKSPPKRQIQQQNTSNFWKKQDLQTEKKTSKDARSSTQKLFNEFLLNNHSEKKKTSRLHSPEDGSNENNYVHTTDLVDEPKELANCKYCSSIPATANCEFCSSIPATAEVITALEMILSHVKMRFNSNTVKENEDSPSDSARLSDDVKEKPMQWEIPGPGKIRLVENIDVWIDAGHLMIITESSKCNANEMTRKLLIFLIGEKQLSRMSALGHGEKPAVYPKVYTAVKGHRAVKYGISISGNKKSRHSTELHASERTTEHGCSSKVQQKAAMEYHDWSAASCSSSRENYMSEANMKPRYGCEPNYTAHGSVEPSKTANFQPDYAAPFADDINEINEVSYFHL</sequence>
<organism evidence="2 3">
    <name type="scientific">Microctonus aethiopoides</name>
    <dbReference type="NCBI Taxonomy" id="144406"/>
    <lineage>
        <taxon>Eukaryota</taxon>
        <taxon>Metazoa</taxon>
        <taxon>Ecdysozoa</taxon>
        <taxon>Arthropoda</taxon>
        <taxon>Hexapoda</taxon>
        <taxon>Insecta</taxon>
        <taxon>Pterygota</taxon>
        <taxon>Neoptera</taxon>
        <taxon>Endopterygota</taxon>
        <taxon>Hymenoptera</taxon>
        <taxon>Apocrita</taxon>
        <taxon>Ichneumonoidea</taxon>
        <taxon>Braconidae</taxon>
        <taxon>Euphorinae</taxon>
        <taxon>Microctonus</taxon>
    </lineage>
</organism>
<evidence type="ECO:0000313" key="2">
    <source>
        <dbReference type="EMBL" id="KAK0169640.1"/>
    </source>
</evidence>
<keyword evidence="3" id="KW-1185">Reference proteome</keyword>
<feature type="region of interest" description="Disordered" evidence="1">
    <location>
        <begin position="207"/>
        <end position="226"/>
    </location>
</feature>
<name>A0AA39FHM5_9HYME</name>
<accession>A0AA39FHM5</accession>
<protein>
    <submittedName>
        <fullName evidence="2">Uncharacterized protein</fullName>
    </submittedName>
</protein>
<feature type="compositionally biased region" description="Basic and acidic residues" evidence="1">
    <location>
        <begin position="97"/>
        <end position="112"/>
    </location>
</feature>
<feature type="region of interest" description="Disordered" evidence="1">
    <location>
        <begin position="76"/>
        <end position="113"/>
    </location>
</feature>